<evidence type="ECO:0000313" key="1">
    <source>
        <dbReference type="EMBL" id="SDE95345.1"/>
    </source>
</evidence>
<dbReference type="SUPFAM" id="SSF53335">
    <property type="entry name" value="S-adenosyl-L-methionine-dependent methyltransferases"/>
    <property type="match status" value="1"/>
</dbReference>
<dbReference type="Gene3D" id="3.40.50.150">
    <property type="entry name" value="Vaccinia Virus protein VP39"/>
    <property type="match status" value="1"/>
</dbReference>
<dbReference type="AlphaFoldDB" id="A0A1G7H4Q1"/>
<evidence type="ECO:0008006" key="3">
    <source>
        <dbReference type="Google" id="ProtNLM"/>
    </source>
</evidence>
<reference evidence="1 2" key="1">
    <citation type="submission" date="2016-10" db="EMBL/GenBank/DDBJ databases">
        <authorList>
            <person name="de Groot N.N."/>
        </authorList>
    </citation>
    <scope>NUCLEOTIDE SEQUENCE [LARGE SCALE GENOMIC DNA]</scope>
    <source>
        <strain evidence="1 2">R5</strain>
    </source>
</reference>
<name>A0A1G7H4Q1_9BRAD</name>
<protein>
    <recommendedName>
        <fullName evidence="3">Class I SAM-dependent methyltransferase</fullName>
    </recommendedName>
</protein>
<dbReference type="EMBL" id="FMZW01000040">
    <property type="protein sequence ID" value="SDE95345.1"/>
    <property type="molecule type" value="Genomic_DNA"/>
</dbReference>
<accession>A0A1G7H4Q1</accession>
<proteinExistence type="predicted"/>
<organism evidence="1 2">
    <name type="scientific">Bradyrhizobium brasilense</name>
    <dbReference type="NCBI Taxonomy" id="1419277"/>
    <lineage>
        <taxon>Bacteria</taxon>
        <taxon>Pseudomonadati</taxon>
        <taxon>Pseudomonadota</taxon>
        <taxon>Alphaproteobacteria</taxon>
        <taxon>Hyphomicrobiales</taxon>
        <taxon>Nitrobacteraceae</taxon>
        <taxon>Bradyrhizobium</taxon>
    </lineage>
</organism>
<evidence type="ECO:0000313" key="2">
    <source>
        <dbReference type="Proteomes" id="UP000199245"/>
    </source>
</evidence>
<dbReference type="Proteomes" id="UP000199245">
    <property type="component" value="Unassembled WGS sequence"/>
</dbReference>
<dbReference type="RefSeq" id="WP_092088190.1">
    <property type="nucleotide sequence ID" value="NZ_FMZW01000040.1"/>
</dbReference>
<sequence>MENRFTKLYSDNEWGYGSGVGSLPLNNIDYMKFLRTFIEANDIRSIVDFGCGDWQFSRFISWENVTYTGFDIVESVVAQNQSSFGRANVSFRVFETGTELPIADLLICKDVFQHLSNRSIQRYLPAFKEKHRFLLITNDDWPAENLLNSEIEDGEWRPIRLDREPFSEIAPIVLSWTTEWGGWKPTRKTTSLILGRTR</sequence>
<gene>
    <name evidence="1" type="ORF">SAMN05216337_104041</name>
</gene>
<dbReference type="InterPro" id="IPR029063">
    <property type="entry name" value="SAM-dependent_MTases_sf"/>
</dbReference>